<dbReference type="InterPro" id="IPR020846">
    <property type="entry name" value="MFS_dom"/>
</dbReference>
<dbReference type="PANTHER" id="PTHR43266:SF10">
    <property type="entry name" value="BACILYSIN EXPORTER BACE-RELATED"/>
    <property type="match status" value="1"/>
</dbReference>
<evidence type="ECO:0000256" key="1">
    <source>
        <dbReference type="ARBA" id="ARBA00004651"/>
    </source>
</evidence>
<dbReference type="Gene3D" id="1.20.1250.20">
    <property type="entry name" value="MFS general substrate transporter like domains"/>
    <property type="match status" value="1"/>
</dbReference>
<feature type="transmembrane region" description="Helical" evidence="7">
    <location>
        <begin position="12"/>
        <end position="29"/>
    </location>
</feature>
<dbReference type="InterPro" id="IPR011701">
    <property type="entry name" value="MFS"/>
</dbReference>
<feature type="transmembrane region" description="Helical" evidence="7">
    <location>
        <begin position="306"/>
        <end position="329"/>
    </location>
</feature>
<feature type="transmembrane region" description="Helical" evidence="7">
    <location>
        <begin position="129"/>
        <end position="149"/>
    </location>
</feature>
<protein>
    <submittedName>
        <fullName evidence="9">MFS transporter</fullName>
    </submittedName>
</protein>
<keyword evidence="10" id="KW-1185">Reference proteome</keyword>
<evidence type="ECO:0000259" key="8">
    <source>
        <dbReference type="PROSITE" id="PS50850"/>
    </source>
</evidence>
<dbReference type="PROSITE" id="PS50850">
    <property type="entry name" value="MFS"/>
    <property type="match status" value="1"/>
</dbReference>
<dbReference type="AlphaFoldDB" id="A0A223KPU8"/>
<keyword evidence="2" id="KW-0813">Transport</keyword>
<evidence type="ECO:0000256" key="4">
    <source>
        <dbReference type="ARBA" id="ARBA00022692"/>
    </source>
</evidence>
<feature type="transmembrane region" description="Helical" evidence="7">
    <location>
        <begin position="281"/>
        <end position="300"/>
    </location>
</feature>
<proteinExistence type="predicted"/>
<keyword evidence="3" id="KW-1003">Cell membrane</keyword>
<feature type="transmembrane region" description="Helical" evidence="7">
    <location>
        <begin position="35"/>
        <end position="56"/>
    </location>
</feature>
<dbReference type="InterPro" id="IPR022324">
    <property type="entry name" value="Bacilysin_exporter_BacE_put"/>
</dbReference>
<dbReference type="Pfam" id="PF07690">
    <property type="entry name" value="MFS_1"/>
    <property type="match status" value="1"/>
</dbReference>
<dbReference type="CDD" id="cd06173">
    <property type="entry name" value="MFS_MefA_like"/>
    <property type="match status" value="1"/>
</dbReference>
<reference evidence="9 10" key="1">
    <citation type="submission" date="2016-12" db="EMBL/GenBank/DDBJ databases">
        <title>The whole genome sequencing and assembly of Bacillus cohnii DSM 6307T strain.</title>
        <authorList>
            <person name="Lee Y.-J."/>
            <person name="Yi H."/>
            <person name="Bahn Y.-S."/>
            <person name="Kim J.F."/>
            <person name="Lee D.-W."/>
        </authorList>
    </citation>
    <scope>NUCLEOTIDE SEQUENCE [LARGE SCALE GENOMIC DNA]</scope>
    <source>
        <strain evidence="9 10">DSM 6307</strain>
    </source>
</reference>
<sequence>MKKKYILYTKALSDFGSFMDIIILNVLVYTATGSAVWMAAVMAARTIGGVVASLFSGILADRYNRRKIMIYTDFIRAAIILLLIPFPEPIMVVSVAFLIGLLNTCFMVSFSSEIPQIFGQDKIVETNSLVARLTSISLVVGFIGAGIITELLGTNVTLLIDSLTYIFSGLVLLAVKWEAGTKTSKKVLSGVKNKLTSIWFDMKEVFAYLKVAPLLLMVNTVFLIGAFAGSSHNLGIPLLAESISFERQTFYYGMIWGVWGIGSILATYTLPKLKIIRDDRIYFVCFVAAMFMSVGFITFLSSNILFIIFLFAFITGIFDASFNTLHASILQKADNSIRGRVFGVGMLLKSLGFAVGFIIAPAILEKFSMEVMVWIMHGSFITVTLIIFIMALLFSHKQKLKAAVNVS</sequence>
<feature type="transmembrane region" description="Helical" evidence="7">
    <location>
        <begin position="375"/>
        <end position="394"/>
    </location>
</feature>
<feature type="transmembrane region" description="Helical" evidence="7">
    <location>
        <begin position="341"/>
        <end position="363"/>
    </location>
</feature>
<dbReference type="STRING" id="1314751.GCA_001591425_04094"/>
<dbReference type="InterPro" id="IPR036259">
    <property type="entry name" value="MFS_trans_sf"/>
</dbReference>
<name>A0A223KPU8_9BACI</name>
<feature type="transmembrane region" description="Helical" evidence="7">
    <location>
        <begin position="249"/>
        <end position="269"/>
    </location>
</feature>
<gene>
    <name evidence="9" type="ORF">BC6307_08940</name>
</gene>
<feature type="domain" description="Major facilitator superfamily (MFS) profile" evidence="8">
    <location>
        <begin position="205"/>
        <end position="407"/>
    </location>
</feature>
<evidence type="ECO:0000313" key="10">
    <source>
        <dbReference type="Proteomes" id="UP000215224"/>
    </source>
</evidence>
<dbReference type="GO" id="GO:0022857">
    <property type="term" value="F:transmembrane transporter activity"/>
    <property type="evidence" value="ECO:0007669"/>
    <property type="project" value="InterPro"/>
</dbReference>
<keyword evidence="5 7" id="KW-1133">Transmembrane helix</keyword>
<dbReference type="EMBL" id="CP018866">
    <property type="protein sequence ID" value="AST91397.1"/>
    <property type="molecule type" value="Genomic_DNA"/>
</dbReference>
<dbReference type="PANTHER" id="PTHR43266">
    <property type="entry name" value="MACROLIDE-EFFLUX PROTEIN"/>
    <property type="match status" value="1"/>
</dbReference>
<dbReference type="RefSeq" id="WP_066420171.1">
    <property type="nucleotide sequence ID" value="NZ_CP018866.1"/>
</dbReference>
<feature type="transmembrane region" description="Helical" evidence="7">
    <location>
        <begin position="90"/>
        <end position="108"/>
    </location>
</feature>
<evidence type="ECO:0000256" key="3">
    <source>
        <dbReference type="ARBA" id="ARBA00022475"/>
    </source>
</evidence>
<dbReference type="KEGG" id="bcoh:BC6307_08940"/>
<keyword evidence="4 7" id="KW-0812">Transmembrane</keyword>
<evidence type="ECO:0000256" key="2">
    <source>
        <dbReference type="ARBA" id="ARBA00022448"/>
    </source>
</evidence>
<organism evidence="9 10">
    <name type="scientific">Sutcliffiella cohnii</name>
    <dbReference type="NCBI Taxonomy" id="33932"/>
    <lineage>
        <taxon>Bacteria</taxon>
        <taxon>Bacillati</taxon>
        <taxon>Bacillota</taxon>
        <taxon>Bacilli</taxon>
        <taxon>Bacillales</taxon>
        <taxon>Bacillaceae</taxon>
        <taxon>Sutcliffiella</taxon>
    </lineage>
</organism>
<comment type="subcellular location">
    <subcellularLocation>
        <location evidence="1">Cell membrane</location>
        <topology evidence="1">Multi-pass membrane protein</topology>
    </subcellularLocation>
</comment>
<evidence type="ECO:0000256" key="5">
    <source>
        <dbReference type="ARBA" id="ARBA00022989"/>
    </source>
</evidence>
<evidence type="ECO:0000256" key="7">
    <source>
        <dbReference type="SAM" id="Phobius"/>
    </source>
</evidence>
<dbReference type="PRINTS" id="PR01988">
    <property type="entry name" value="EXPORTERBACE"/>
</dbReference>
<dbReference type="SUPFAM" id="SSF103473">
    <property type="entry name" value="MFS general substrate transporter"/>
    <property type="match status" value="1"/>
</dbReference>
<dbReference type="Proteomes" id="UP000215224">
    <property type="component" value="Chromosome"/>
</dbReference>
<keyword evidence="6 7" id="KW-0472">Membrane</keyword>
<feature type="transmembrane region" description="Helical" evidence="7">
    <location>
        <begin position="207"/>
        <end position="229"/>
    </location>
</feature>
<evidence type="ECO:0000313" key="9">
    <source>
        <dbReference type="EMBL" id="AST91397.1"/>
    </source>
</evidence>
<accession>A0A223KPU8</accession>
<evidence type="ECO:0000256" key="6">
    <source>
        <dbReference type="ARBA" id="ARBA00023136"/>
    </source>
</evidence>
<dbReference type="GO" id="GO:0005886">
    <property type="term" value="C:plasma membrane"/>
    <property type="evidence" value="ECO:0007669"/>
    <property type="project" value="UniProtKB-SubCell"/>
</dbReference>